<proteinExistence type="predicted"/>
<sequence>MDDLVVKSASAGQPRDTEPMPQQLDRFPQLVARYAERLHLALSPGHQVASPLGAWLVLALAAPAATGSVRATLEDVLGEPAQAAAARAGRLLAEPHPAVAAAAALWTRADQRTPALQAWESGLADVVERGAVPSQEGANAWAADRTGGLIDEFPIQVDARTLLVLASALATDVSWGTPFDTVPAAELGADSPWAGRVTTALRAPSIHRCFLALTRDAGTVAVHAADSADDDPLVVVSVIAAPDVAPPAVLAAAHRIASDHVAGLAPRLSLFDLPLGEGHAWTITEEPTQTHARDGREERFAATLPAWSARSTHDLLRDPRTGFAEAAAALVPLLPPQPEGFAVEAVQSAMAAYSRVGFKAAAVTALGIRLAGMPPAPRPGLLRRAALRFGRPYAVVAVAQQRRRGPWHGVPVFSAWVAEPSEA</sequence>
<dbReference type="InterPro" id="IPR042178">
    <property type="entry name" value="Serpin_sf_1"/>
</dbReference>
<dbReference type="InterPro" id="IPR023796">
    <property type="entry name" value="Serpin_dom"/>
</dbReference>
<dbReference type="EMBL" id="FRCS01000001">
    <property type="protein sequence ID" value="SHM52033.1"/>
    <property type="molecule type" value="Genomic_DNA"/>
</dbReference>
<accession>A0A1M7JGW0</accession>
<reference evidence="3 4" key="1">
    <citation type="submission" date="2016-11" db="EMBL/GenBank/DDBJ databases">
        <authorList>
            <person name="Jaros S."/>
            <person name="Januszkiewicz K."/>
            <person name="Wedrychowicz H."/>
        </authorList>
    </citation>
    <scope>NUCLEOTIDE SEQUENCE [LARGE SCALE GENOMIC DNA]</scope>
    <source>
        <strain evidence="3 4">DSM 46144</strain>
    </source>
</reference>
<dbReference type="SUPFAM" id="SSF56574">
    <property type="entry name" value="Serpins"/>
    <property type="match status" value="1"/>
</dbReference>
<organism evidence="3 4">
    <name type="scientific">Cryptosporangium aurantiacum</name>
    <dbReference type="NCBI Taxonomy" id="134849"/>
    <lineage>
        <taxon>Bacteria</taxon>
        <taxon>Bacillati</taxon>
        <taxon>Actinomycetota</taxon>
        <taxon>Actinomycetes</taxon>
        <taxon>Cryptosporangiales</taxon>
        <taxon>Cryptosporangiaceae</taxon>
        <taxon>Cryptosporangium</taxon>
    </lineage>
</organism>
<gene>
    <name evidence="3" type="ORF">SAMN05443668_101789</name>
</gene>
<name>A0A1M7JGW0_9ACTN</name>
<evidence type="ECO:0000313" key="4">
    <source>
        <dbReference type="Proteomes" id="UP000184440"/>
    </source>
</evidence>
<dbReference type="Gene3D" id="3.30.497.10">
    <property type="entry name" value="Antithrombin, subunit I, domain 2"/>
    <property type="match status" value="1"/>
</dbReference>
<protein>
    <submittedName>
        <fullName evidence="3">Serpin (Serine protease inhibitor)</fullName>
    </submittedName>
</protein>
<dbReference type="STRING" id="134849.SAMN05443668_101789"/>
<dbReference type="Proteomes" id="UP000184440">
    <property type="component" value="Unassembled WGS sequence"/>
</dbReference>
<evidence type="ECO:0000313" key="3">
    <source>
        <dbReference type="EMBL" id="SHM52033.1"/>
    </source>
</evidence>
<dbReference type="Pfam" id="PF00079">
    <property type="entry name" value="Serpin"/>
    <property type="match status" value="1"/>
</dbReference>
<dbReference type="AlphaFoldDB" id="A0A1M7JGW0"/>
<feature type="region of interest" description="Disordered" evidence="1">
    <location>
        <begin position="1"/>
        <end position="22"/>
    </location>
</feature>
<evidence type="ECO:0000259" key="2">
    <source>
        <dbReference type="Pfam" id="PF00079"/>
    </source>
</evidence>
<feature type="domain" description="Serpin" evidence="2">
    <location>
        <begin position="47"/>
        <end position="181"/>
    </location>
</feature>
<evidence type="ECO:0000256" key="1">
    <source>
        <dbReference type="SAM" id="MobiDB-lite"/>
    </source>
</evidence>
<keyword evidence="4" id="KW-1185">Reference proteome</keyword>
<dbReference type="InterPro" id="IPR036186">
    <property type="entry name" value="Serpin_sf"/>
</dbReference>